<dbReference type="Proteomes" id="UP000233551">
    <property type="component" value="Unassembled WGS sequence"/>
</dbReference>
<name>A0A2I0JN38_PUNGR</name>
<organism evidence="1 2">
    <name type="scientific">Punica granatum</name>
    <name type="common">Pomegranate</name>
    <dbReference type="NCBI Taxonomy" id="22663"/>
    <lineage>
        <taxon>Eukaryota</taxon>
        <taxon>Viridiplantae</taxon>
        <taxon>Streptophyta</taxon>
        <taxon>Embryophyta</taxon>
        <taxon>Tracheophyta</taxon>
        <taxon>Spermatophyta</taxon>
        <taxon>Magnoliopsida</taxon>
        <taxon>eudicotyledons</taxon>
        <taxon>Gunneridae</taxon>
        <taxon>Pentapetalae</taxon>
        <taxon>rosids</taxon>
        <taxon>malvids</taxon>
        <taxon>Myrtales</taxon>
        <taxon>Lythraceae</taxon>
        <taxon>Punica</taxon>
    </lineage>
</organism>
<accession>A0A2I0JN38</accession>
<protein>
    <submittedName>
        <fullName evidence="1">Uncharacterized protein</fullName>
    </submittedName>
</protein>
<dbReference type="AlphaFoldDB" id="A0A2I0JN38"/>
<dbReference type="EMBL" id="PGOL01001553">
    <property type="protein sequence ID" value="PKI56936.1"/>
    <property type="molecule type" value="Genomic_DNA"/>
</dbReference>
<comment type="caution">
    <text evidence="1">The sequence shown here is derived from an EMBL/GenBank/DDBJ whole genome shotgun (WGS) entry which is preliminary data.</text>
</comment>
<reference evidence="1 2" key="1">
    <citation type="submission" date="2017-11" db="EMBL/GenBank/DDBJ databases">
        <title>De-novo sequencing of pomegranate (Punica granatum L.) genome.</title>
        <authorList>
            <person name="Akparov Z."/>
            <person name="Amiraslanov A."/>
            <person name="Hajiyeva S."/>
            <person name="Abbasov M."/>
            <person name="Kaur K."/>
            <person name="Hamwieh A."/>
            <person name="Solovyev V."/>
            <person name="Salamov A."/>
            <person name="Braich B."/>
            <person name="Kosarev P."/>
            <person name="Mahmoud A."/>
            <person name="Hajiyev E."/>
            <person name="Babayeva S."/>
            <person name="Izzatullayeva V."/>
            <person name="Mammadov A."/>
            <person name="Mammadov A."/>
            <person name="Sharifova S."/>
            <person name="Ojaghi J."/>
            <person name="Eynullazada K."/>
            <person name="Bayramov B."/>
            <person name="Abdulazimova A."/>
            <person name="Shahmuradov I."/>
        </authorList>
    </citation>
    <scope>NUCLEOTIDE SEQUENCE [LARGE SCALE GENOMIC DNA]</scope>
    <source>
        <strain evidence="2">cv. AG2017</strain>
        <tissue evidence="1">Leaf</tissue>
    </source>
</reference>
<evidence type="ECO:0000313" key="1">
    <source>
        <dbReference type="EMBL" id="PKI56936.1"/>
    </source>
</evidence>
<proteinExistence type="predicted"/>
<evidence type="ECO:0000313" key="2">
    <source>
        <dbReference type="Proteomes" id="UP000233551"/>
    </source>
</evidence>
<keyword evidence="2" id="KW-1185">Reference proteome</keyword>
<gene>
    <name evidence="1" type="ORF">CRG98_022671</name>
</gene>
<sequence length="92" mass="10224">MDETSGAISWVLGSSYSEETPLGASPIISVKRLSELHAFVKLWSDSPKVTAKIASSPRAPVTLRPVPQILPVFANWIRPYQFLLTDYGPIYY</sequence>